<dbReference type="InterPro" id="IPR009380">
    <property type="entry name" value="DUF1036"/>
</dbReference>
<protein>
    <recommendedName>
        <fullName evidence="5">DUF1036 domain-containing protein</fullName>
    </recommendedName>
</protein>
<dbReference type="eggNOG" id="COG5480">
    <property type="taxonomic scope" value="Bacteria"/>
</dbReference>
<dbReference type="AlphaFoldDB" id="E3HZE7"/>
<evidence type="ECO:0000256" key="1">
    <source>
        <dbReference type="SAM" id="MobiDB-lite"/>
    </source>
</evidence>
<feature type="compositionally biased region" description="Low complexity" evidence="1">
    <location>
        <begin position="149"/>
        <end position="181"/>
    </location>
</feature>
<accession>E3HZE7</accession>
<dbReference type="Pfam" id="PF06282">
    <property type="entry name" value="DUF1036"/>
    <property type="match status" value="1"/>
</dbReference>
<dbReference type="KEGG" id="rva:Rvan_0615"/>
<dbReference type="STRING" id="648757.Rvan_0615"/>
<dbReference type="EMBL" id="CP002292">
    <property type="protein sequence ID" value="ADP69893.1"/>
    <property type="molecule type" value="Genomic_DNA"/>
</dbReference>
<feature type="signal peptide" evidence="2">
    <location>
        <begin position="1"/>
        <end position="34"/>
    </location>
</feature>
<gene>
    <name evidence="3" type="ordered locus">Rvan_0615</name>
</gene>
<dbReference type="OrthoDB" id="9806840at2"/>
<evidence type="ECO:0008006" key="5">
    <source>
        <dbReference type="Google" id="ProtNLM"/>
    </source>
</evidence>
<feature type="chain" id="PRO_5003171599" description="DUF1036 domain-containing protein" evidence="2">
    <location>
        <begin position="35"/>
        <end position="181"/>
    </location>
</feature>
<name>E3HZE7_RHOVT</name>
<evidence type="ECO:0000256" key="2">
    <source>
        <dbReference type="SAM" id="SignalP"/>
    </source>
</evidence>
<keyword evidence="4" id="KW-1185">Reference proteome</keyword>
<dbReference type="RefSeq" id="WP_013418297.1">
    <property type="nucleotide sequence ID" value="NC_014664.1"/>
</dbReference>
<proteinExistence type="predicted"/>
<feature type="region of interest" description="Disordered" evidence="1">
    <location>
        <begin position="143"/>
        <end position="181"/>
    </location>
</feature>
<sequence>MILQQLPITPRLARAIALAGVFCLGLALPAPANAELKLCNSTASRIGVAIGYKDKDGWVSEGWWNVDSQSCALLIQDKLRARFYYVYAFDYDKGGEWGGAIAMCTNDVEFTIKGIDNCDGRGFKKSGFFEVDTQEQTDWTVKLTDQSETAPAAPTAASGAPPAADAPAQAAAASAPGQRRR</sequence>
<evidence type="ECO:0000313" key="3">
    <source>
        <dbReference type="EMBL" id="ADP69893.1"/>
    </source>
</evidence>
<keyword evidence="2" id="KW-0732">Signal</keyword>
<evidence type="ECO:0000313" key="4">
    <source>
        <dbReference type="Proteomes" id="UP000001399"/>
    </source>
</evidence>
<organism evidence="3 4">
    <name type="scientific">Rhodomicrobium vannielii (strain ATCC 17100 / DSM 162 / LMG 4299 / NCIMB 10020 / ATH 3.1.1)</name>
    <dbReference type="NCBI Taxonomy" id="648757"/>
    <lineage>
        <taxon>Bacteria</taxon>
        <taxon>Pseudomonadati</taxon>
        <taxon>Pseudomonadota</taxon>
        <taxon>Alphaproteobacteria</taxon>
        <taxon>Hyphomicrobiales</taxon>
        <taxon>Hyphomicrobiaceae</taxon>
        <taxon>Rhodomicrobium</taxon>
    </lineage>
</organism>
<dbReference type="Proteomes" id="UP000001399">
    <property type="component" value="Chromosome"/>
</dbReference>
<dbReference type="HOGENOM" id="CLU_120931_1_0_5"/>
<reference evidence="4" key="1">
    <citation type="journal article" date="2011" name="J. Bacteriol.">
        <title>Genome sequences of eight morphologically diverse alphaproteobacteria.</title>
        <authorList>
            <consortium name="US DOE Joint Genome Institute"/>
            <person name="Brown P.J."/>
            <person name="Kysela D.T."/>
            <person name="Buechlein A."/>
            <person name="Hemmerich C."/>
            <person name="Brun Y.V."/>
        </authorList>
    </citation>
    <scope>NUCLEOTIDE SEQUENCE [LARGE SCALE GENOMIC DNA]</scope>
    <source>
        <strain evidence="4">ATCC 17100 / ATH 3.1.1 / DSM 162 / LMG 4299</strain>
    </source>
</reference>